<evidence type="ECO:0000256" key="1">
    <source>
        <dbReference type="ARBA" id="ARBA00000085"/>
    </source>
</evidence>
<keyword evidence="5" id="KW-0808">Transferase</keyword>
<dbReference type="InterPro" id="IPR004358">
    <property type="entry name" value="Sig_transdc_His_kin-like_C"/>
</dbReference>
<evidence type="ECO:0000259" key="12">
    <source>
        <dbReference type="PROSITE" id="PS50109"/>
    </source>
</evidence>
<comment type="catalytic activity">
    <reaction evidence="1">
        <text>ATP + protein L-histidine = ADP + protein N-phospho-L-histidine.</text>
        <dbReference type="EC" id="2.7.13.3"/>
    </reaction>
</comment>
<name>A0A4Z0BHS9_9BURK</name>
<dbReference type="EC" id="2.7.13.3" evidence="3"/>
<dbReference type="SMART" id="SM00387">
    <property type="entry name" value="HATPase_c"/>
    <property type="match status" value="1"/>
</dbReference>
<dbReference type="SUPFAM" id="SSF47384">
    <property type="entry name" value="Homodimeric domain of signal transducing histidine kinase"/>
    <property type="match status" value="1"/>
</dbReference>
<feature type="domain" description="Histidine kinase" evidence="12">
    <location>
        <begin position="257"/>
        <end position="468"/>
    </location>
</feature>
<evidence type="ECO:0000313" key="14">
    <source>
        <dbReference type="Proteomes" id="UP000297564"/>
    </source>
</evidence>
<organism evidence="13 14">
    <name type="scientific">Ramlibacter rhizophilus</name>
    <dbReference type="NCBI Taxonomy" id="1781167"/>
    <lineage>
        <taxon>Bacteria</taxon>
        <taxon>Pseudomonadati</taxon>
        <taxon>Pseudomonadota</taxon>
        <taxon>Betaproteobacteria</taxon>
        <taxon>Burkholderiales</taxon>
        <taxon>Comamonadaceae</taxon>
        <taxon>Ramlibacter</taxon>
    </lineage>
</organism>
<dbReference type="EMBL" id="SMLL01000007">
    <property type="protein sequence ID" value="TFY97458.1"/>
    <property type="molecule type" value="Genomic_DNA"/>
</dbReference>
<dbReference type="Pfam" id="PF02518">
    <property type="entry name" value="HATPase_c"/>
    <property type="match status" value="1"/>
</dbReference>
<evidence type="ECO:0000256" key="8">
    <source>
        <dbReference type="ARBA" id="ARBA00022989"/>
    </source>
</evidence>
<dbReference type="InterPro" id="IPR005467">
    <property type="entry name" value="His_kinase_dom"/>
</dbReference>
<dbReference type="InterPro" id="IPR036890">
    <property type="entry name" value="HATPase_C_sf"/>
</dbReference>
<dbReference type="Pfam" id="PF00512">
    <property type="entry name" value="HisKA"/>
    <property type="match status" value="1"/>
</dbReference>
<dbReference type="Gene3D" id="3.30.565.10">
    <property type="entry name" value="Histidine kinase-like ATPase, C-terminal domain"/>
    <property type="match status" value="1"/>
</dbReference>
<evidence type="ECO:0000256" key="2">
    <source>
        <dbReference type="ARBA" id="ARBA00004141"/>
    </source>
</evidence>
<dbReference type="CDD" id="cd00075">
    <property type="entry name" value="HATPase"/>
    <property type="match status" value="1"/>
</dbReference>
<feature type="transmembrane region" description="Helical" evidence="11">
    <location>
        <begin position="174"/>
        <end position="195"/>
    </location>
</feature>
<keyword evidence="14" id="KW-1185">Reference proteome</keyword>
<gene>
    <name evidence="13" type="ORF">EZ242_18220</name>
</gene>
<dbReference type="InterPro" id="IPR036097">
    <property type="entry name" value="HisK_dim/P_sf"/>
</dbReference>
<dbReference type="GO" id="GO:0000155">
    <property type="term" value="F:phosphorelay sensor kinase activity"/>
    <property type="evidence" value="ECO:0007669"/>
    <property type="project" value="InterPro"/>
</dbReference>
<dbReference type="SUPFAM" id="SSF55874">
    <property type="entry name" value="ATPase domain of HSP90 chaperone/DNA topoisomerase II/histidine kinase"/>
    <property type="match status" value="1"/>
</dbReference>
<dbReference type="AlphaFoldDB" id="A0A4Z0BHS9"/>
<dbReference type="PANTHER" id="PTHR45436">
    <property type="entry name" value="SENSOR HISTIDINE KINASE YKOH"/>
    <property type="match status" value="1"/>
</dbReference>
<keyword evidence="8 11" id="KW-1133">Transmembrane helix</keyword>
<evidence type="ECO:0000313" key="13">
    <source>
        <dbReference type="EMBL" id="TFY97458.1"/>
    </source>
</evidence>
<evidence type="ECO:0000256" key="9">
    <source>
        <dbReference type="ARBA" id="ARBA00023012"/>
    </source>
</evidence>
<dbReference type="GO" id="GO:0005886">
    <property type="term" value="C:plasma membrane"/>
    <property type="evidence" value="ECO:0007669"/>
    <property type="project" value="TreeGrafter"/>
</dbReference>
<evidence type="ECO:0000256" key="10">
    <source>
        <dbReference type="ARBA" id="ARBA00023136"/>
    </source>
</evidence>
<dbReference type="CDD" id="cd00082">
    <property type="entry name" value="HisKA"/>
    <property type="match status" value="1"/>
</dbReference>
<evidence type="ECO:0000256" key="11">
    <source>
        <dbReference type="SAM" id="Phobius"/>
    </source>
</evidence>
<sequence length="468" mass="50928">MNTDDARTAPAWFPEASGPGRWKFHVFPRGRLCSLRRALLLWLLPVFVVVALISAASAYWSYTTMVRQFMDNQMEQLGASAAWQEGGAMPLSSSAERVHEWGDYVVQVYDANGRLRASSWPPLRAGLLPAPGFEDVRVDGQRWRVYAAPPKADGERVQVFQSGRFRAHLAFERAGAAVVPVLVLLPLALAVLWFFSGAMSRAVEDIGAQAANQDENSIQEIPLDRVPAELKPMVASFNSLLTRLRDAFAAQRRLVQDAAHELRTPITAVALQLENVCRDMPAGACQESLGQLSLGVQRASRTVDQLLKLSRQTAAVPEAPVLVDLQAQVRESVNALIALADQRGIDIGVTGQARAPVHLRCAPSDLRSALDNLIENALRYTPEGGVVDVHLEVSDGRPVIEVIDTGPGIPPELLERVFDRFYRVPGSRAGGSGLGLSIAHAAAQRCGLRIVLRNRSDAQGLVARLELA</sequence>
<dbReference type="Proteomes" id="UP000297564">
    <property type="component" value="Unassembled WGS sequence"/>
</dbReference>
<dbReference type="OrthoDB" id="8554694at2"/>
<evidence type="ECO:0000256" key="7">
    <source>
        <dbReference type="ARBA" id="ARBA00022777"/>
    </source>
</evidence>
<keyword evidence="6 11" id="KW-0812">Transmembrane</keyword>
<dbReference type="PRINTS" id="PR00344">
    <property type="entry name" value="BCTRLSENSOR"/>
</dbReference>
<keyword evidence="9" id="KW-0902">Two-component regulatory system</keyword>
<dbReference type="Gene3D" id="1.10.287.130">
    <property type="match status" value="1"/>
</dbReference>
<protein>
    <recommendedName>
        <fullName evidence="3">histidine kinase</fullName>
        <ecNumber evidence="3">2.7.13.3</ecNumber>
    </recommendedName>
</protein>
<keyword evidence="7 13" id="KW-0418">Kinase</keyword>
<dbReference type="RefSeq" id="WP_135286624.1">
    <property type="nucleotide sequence ID" value="NZ_SMLL01000007.1"/>
</dbReference>
<keyword evidence="10 11" id="KW-0472">Membrane</keyword>
<feature type="transmembrane region" description="Helical" evidence="11">
    <location>
        <begin position="39"/>
        <end position="60"/>
    </location>
</feature>
<evidence type="ECO:0000256" key="6">
    <source>
        <dbReference type="ARBA" id="ARBA00022692"/>
    </source>
</evidence>
<proteinExistence type="predicted"/>
<evidence type="ECO:0000256" key="5">
    <source>
        <dbReference type="ARBA" id="ARBA00022679"/>
    </source>
</evidence>
<dbReference type="PANTHER" id="PTHR45436:SF15">
    <property type="entry name" value="SENSOR HISTIDINE KINASE CUSS"/>
    <property type="match status" value="1"/>
</dbReference>
<keyword evidence="4" id="KW-0597">Phosphoprotein</keyword>
<comment type="caution">
    <text evidence="13">The sequence shown here is derived from an EMBL/GenBank/DDBJ whole genome shotgun (WGS) entry which is preliminary data.</text>
</comment>
<accession>A0A4Z0BHS9</accession>
<dbReference type="InterPro" id="IPR003661">
    <property type="entry name" value="HisK_dim/P_dom"/>
</dbReference>
<reference evidence="13 14" key="1">
    <citation type="submission" date="2019-03" db="EMBL/GenBank/DDBJ databases">
        <title>Ramlibacter rhizophilus CCTCC AB2015357, whole genome shotgun sequence.</title>
        <authorList>
            <person name="Zhang X."/>
            <person name="Feng G."/>
            <person name="Zhu H."/>
        </authorList>
    </citation>
    <scope>NUCLEOTIDE SEQUENCE [LARGE SCALE GENOMIC DNA]</scope>
    <source>
        <strain evidence="13 14">CCTCC AB2015357</strain>
    </source>
</reference>
<dbReference type="PROSITE" id="PS50109">
    <property type="entry name" value="HIS_KIN"/>
    <property type="match status" value="1"/>
</dbReference>
<dbReference type="SMART" id="SM00388">
    <property type="entry name" value="HisKA"/>
    <property type="match status" value="1"/>
</dbReference>
<dbReference type="InterPro" id="IPR003594">
    <property type="entry name" value="HATPase_dom"/>
</dbReference>
<evidence type="ECO:0000256" key="4">
    <source>
        <dbReference type="ARBA" id="ARBA00022553"/>
    </source>
</evidence>
<comment type="subcellular location">
    <subcellularLocation>
        <location evidence="2">Membrane</location>
        <topology evidence="2">Multi-pass membrane protein</topology>
    </subcellularLocation>
</comment>
<evidence type="ECO:0000256" key="3">
    <source>
        <dbReference type="ARBA" id="ARBA00012438"/>
    </source>
</evidence>
<dbReference type="InterPro" id="IPR050428">
    <property type="entry name" value="TCS_sensor_his_kinase"/>
</dbReference>